<dbReference type="Gene3D" id="2.150.10.10">
    <property type="entry name" value="Serralysin-like metalloprotease, C-terminal"/>
    <property type="match status" value="1"/>
</dbReference>
<dbReference type="SUPFAM" id="SSF51120">
    <property type="entry name" value="beta-Roll"/>
    <property type="match status" value="1"/>
</dbReference>
<dbReference type="EMBL" id="WXFA01000037">
    <property type="protein sequence ID" value="MBM3095095.1"/>
    <property type="molecule type" value="Genomic_DNA"/>
</dbReference>
<comment type="caution">
    <text evidence="4">The sequence shown here is derived from an EMBL/GenBank/DDBJ whole genome shotgun (WGS) entry which is preliminary data.</text>
</comment>
<keyword evidence="2" id="KW-0964">Secreted</keyword>
<dbReference type="GO" id="GO:0005576">
    <property type="term" value="C:extracellular region"/>
    <property type="evidence" value="ECO:0007669"/>
    <property type="project" value="UniProtKB-SubCell"/>
</dbReference>
<dbReference type="GO" id="GO:0005509">
    <property type="term" value="F:calcium ion binding"/>
    <property type="evidence" value="ECO:0007669"/>
    <property type="project" value="InterPro"/>
</dbReference>
<feature type="compositionally biased region" description="Polar residues" evidence="3">
    <location>
        <begin position="490"/>
        <end position="505"/>
    </location>
</feature>
<dbReference type="InterPro" id="IPR011049">
    <property type="entry name" value="Serralysin-like_metalloprot_C"/>
</dbReference>
<evidence type="ECO:0000256" key="2">
    <source>
        <dbReference type="ARBA" id="ARBA00022525"/>
    </source>
</evidence>
<dbReference type="AlphaFoldDB" id="A0AAW4FUI5"/>
<dbReference type="Proteomes" id="UP000744980">
    <property type="component" value="Unassembled WGS sequence"/>
</dbReference>
<keyword evidence="5" id="KW-1185">Reference proteome</keyword>
<dbReference type="PANTHER" id="PTHR38340">
    <property type="entry name" value="S-LAYER PROTEIN"/>
    <property type="match status" value="1"/>
</dbReference>
<evidence type="ECO:0000313" key="5">
    <source>
        <dbReference type="Proteomes" id="UP000744980"/>
    </source>
</evidence>
<name>A0AAW4FUI5_9HYPH</name>
<feature type="region of interest" description="Disordered" evidence="3">
    <location>
        <begin position="478"/>
        <end position="505"/>
    </location>
</feature>
<dbReference type="InterPro" id="IPR018511">
    <property type="entry name" value="Hemolysin-typ_Ca-bd_CS"/>
</dbReference>
<reference evidence="4 5" key="1">
    <citation type="submission" date="2020-01" db="EMBL/GenBank/DDBJ databases">
        <title>Draft genome assembly of Ensifer adhaerens T173.</title>
        <authorList>
            <person name="Craig J.E."/>
            <person name="Stinchcombe J.R."/>
        </authorList>
    </citation>
    <scope>NUCLEOTIDE SEQUENCE [LARGE SCALE GENOMIC DNA]</scope>
    <source>
        <strain evidence="4 5">T173</strain>
    </source>
</reference>
<feature type="non-terminal residue" evidence="4">
    <location>
        <position position="1"/>
    </location>
</feature>
<dbReference type="PANTHER" id="PTHR38340:SF1">
    <property type="entry name" value="S-LAYER PROTEIN"/>
    <property type="match status" value="1"/>
</dbReference>
<evidence type="ECO:0000256" key="1">
    <source>
        <dbReference type="ARBA" id="ARBA00004613"/>
    </source>
</evidence>
<dbReference type="InterPro" id="IPR050557">
    <property type="entry name" value="RTX_toxin/Mannuronan_C5-epim"/>
</dbReference>
<gene>
    <name evidence="4" type="ORF">GFB56_30675</name>
</gene>
<organism evidence="4 5">
    <name type="scientific">Ensifer canadensis</name>
    <dbReference type="NCBI Taxonomy" id="555315"/>
    <lineage>
        <taxon>Bacteria</taxon>
        <taxon>Pseudomonadati</taxon>
        <taxon>Pseudomonadota</taxon>
        <taxon>Alphaproteobacteria</taxon>
        <taxon>Hyphomicrobiales</taxon>
        <taxon>Rhizobiaceae</taxon>
        <taxon>Sinorhizobium/Ensifer group</taxon>
        <taxon>Ensifer</taxon>
    </lineage>
</organism>
<dbReference type="Pfam" id="PF17963">
    <property type="entry name" value="Big_9"/>
    <property type="match status" value="1"/>
</dbReference>
<dbReference type="NCBIfam" id="TIGR03661">
    <property type="entry name" value="T1SS_VCA0849"/>
    <property type="match status" value="1"/>
</dbReference>
<comment type="subcellular location">
    <subcellularLocation>
        <location evidence="1">Secreted</location>
    </subcellularLocation>
</comment>
<evidence type="ECO:0000256" key="3">
    <source>
        <dbReference type="SAM" id="MobiDB-lite"/>
    </source>
</evidence>
<sequence>SYLGTFALAAVNQAGDSVGWSFEVADGVLDSLQAGQTLTQKYDVTVDDGHGGTAVQTVTITITGTNDVPVITSAVQSGAVTEIADNAAGENATTHAQNGAVTFGDVDALDTHSAGFTAQGPSYLGTFALAAVNQASDSVGWTFQVADSVLDSLNPGETLTQKYDVTVDDGYGGTATQTVTITINGADDGVSVNGLGGVGAEETVYERNLSDGSSPDAAALTQTGSFSVTTADGLAGLTVNGTAVVTAGVFTANQTVDTALGLLTITGYTPTTVNGVVTGATFTYSYLLQDNSTGHTSAGTDGGVFDNFTVAVTDEDGSASSAVLNVEMIDDVPAVVADLDSMAASDFTAATGNVITGAGTTNAGADTLGADGAAVVGVVAGNSGAFLDSPLTLNTQIDGLHGKLTLDANGGYTYVRNPGSAGGVSDVFTYTLKDGDGDLAHTTLTISIGDAGPTVSIPGAGSAGTVVYEKGLPSRGFESAGTGEAADGLGSNNSDTSEKTNGTIGFTSKDGVSTITVGGHTLTMSPTTFIDATGSLTAHYTYNAITGAGTIVYAYTLLDNTSGDNTSVNLPVVISDADGDAAPAGNLLISIVDDAPVLGQFMSAIIPNQAGSVTGTFALQPGADAIANFNIAGLTAVPGLTYQPLSTTTVNGLTTTRLTATAPDPDGAGPQQAPTVFTLDVRSDGTYAFNLVSPNAGTSTSYSTQNLDAGGPSGWRQTSDGRIEFSSPGGVNSNNNGFGVGNTFVGANESFTMEFHNPGAAGDQLPGTNPEFVDAVTLVANSVNGGGTYNWVATNTQTGETASGSVSITSAGGFLIDPVISFNLLQVTGSAGVNNQGAQFSSTTITKNVLPQDQHLDFTISAVDGDGDVTSSSPLSIDVEASNGAGNFPSLTGGAGNDTIAGSAKLDTINGAGGKDIADYSDSSAAVFVNLDENGNASSVATAGNRPEGSIGGGDAAGDTLTSIEGLIGGSGNDFLHGNSAANYLAGGIGNDTLYGEGGADSLYGGLGNDTLYGGTGSDTMTGSGGSDTFVIGSDSLLPGIDDVITDYNYGEGDTVDLSDLLGNLPSGTNLDGNFVQVVQDGQNANLQVDTDGSAGNASGWHTVAVLEDFQVSTEVVKVLFNENGAPKTQDVP</sequence>
<evidence type="ECO:0000313" key="4">
    <source>
        <dbReference type="EMBL" id="MBM3095095.1"/>
    </source>
</evidence>
<dbReference type="RefSeq" id="WP_203529649.1">
    <property type="nucleotide sequence ID" value="NZ_WXFA01000037.1"/>
</dbReference>
<dbReference type="PRINTS" id="PR00313">
    <property type="entry name" value="CABNDNGRPT"/>
</dbReference>
<protein>
    <submittedName>
        <fullName evidence="4">Type I secretion C-terminal target domain-containing protein</fullName>
    </submittedName>
</protein>
<accession>A0AAW4FUI5</accession>
<dbReference type="Pfam" id="PF00353">
    <property type="entry name" value="HemolysinCabind"/>
    <property type="match status" value="3"/>
</dbReference>
<proteinExistence type="predicted"/>
<dbReference type="InterPro" id="IPR001343">
    <property type="entry name" value="Hemolysn_Ca-bd"/>
</dbReference>
<dbReference type="PROSITE" id="PS00330">
    <property type="entry name" value="HEMOLYSIN_CALCIUM"/>
    <property type="match status" value="2"/>
</dbReference>
<dbReference type="InterPro" id="IPR019960">
    <property type="entry name" value="T1SS_VCA0849"/>
</dbReference>
<dbReference type="NCBIfam" id="TIGR01965">
    <property type="entry name" value="VCBS_repeat"/>
    <property type="match status" value="2"/>
</dbReference>
<dbReference type="InterPro" id="IPR010221">
    <property type="entry name" value="VCBS_dom"/>
</dbReference>